<gene>
    <name evidence="3" type="ORF">ACFSSA_09050</name>
</gene>
<comment type="caution">
    <text evidence="3">The sequence shown here is derived from an EMBL/GenBank/DDBJ whole genome shotgun (WGS) entry which is preliminary data.</text>
</comment>
<evidence type="ECO:0000313" key="3">
    <source>
        <dbReference type="EMBL" id="MFD2256821.1"/>
    </source>
</evidence>
<feature type="chain" id="PRO_5046440709" evidence="1">
    <location>
        <begin position="34"/>
        <end position="614"/>
    </location>
</feature>
<organism evidence="3 4">
    <name type="scientific">Luteolibacter algae</name>
    <dbReference type="NCBI Taxonomy" id="454151"/>
    <lineage>
        <taxon>Bacteria</taxon>
        <taxon>Pseudomonadati</taxon>
        <taxon>Verrucomicrobiota</taxon>
        <taxon>Verrucomicrobiia</taxon>
        <taxon>Verrucomicrobiales</taxon>
        <taxon>Verrucomicrobiaceae</taxon>
        <taxon>Luteolibacter</taxon>
    </lineage>
</organism>
<feature type="signal peptide" evidence="1">
    <location>
        <begin position="1"/>
        <end position="33"/>
    </location>
</feature>
<protein>
    <submittedName>
        <fullName evidence="3">Esterase-like activity of phytase family protein</fullName>
    </submittedName>
</protein>
<feature type="domain" description="Phytase-like" evidence="2">
    <location>
        <begin position="76"/>
        <end position="430"/>
    </location>
</feature>
<name>A0ABW5DB24_9BACT</name>
<accession>A0ABW5DB24</accession>
<evidence type="ECO:0000256" key="1">
    <source>
        <dbReference type="SAM" id="SignalP"/>
    </source>
</evidence>
<evidence type="ECO:0000259" key="2">
    <source>
        <dbReference type="Pfam" id="PF13449"/>
    </source>
</evidence>
<dbReference type="InterPro" id="IPR027372">
    <property type="entry name" value="Phytase-like_dom"/>
</dbReference>
<dbReference type="Proteomes" id="UP001597375">
    <property type="component" value="Unassembled WGS sequence"/>
</dbReference>
<keyword evidence="1" id="KW-0732">Signal</keyword>
<proteinExistence type="predicted"/>
<dbReference type="PANTHER" id="PTHR37957:SF1">
    <property type="entry name" value="PHYTASE-LIKE DOMAIN-CONTAINING PROTEIN"/>
    <property type="match status" value="1"/>
</dbReference>
<evidence type="ECO:0000313" key="4">
    <source>
        <dbReference type="Proteomes" id="UP001597375"/>
    </source>
</evidence>
<dbReference type="RefSeq" id="WP_386820109.1">
    <property type="nucleotide sequence ID" value="NZ_JBHUIT010000016.1"/>
</dbReference>
<dbReference type="Pfam" id="PF13449">
    <property type="entry name" value="Phytase-like"/>
    <property type="match status" value="1"/>
</dbReference>
<reference evidence="4" key="1">
    <citation type="journal article" date="2019" name="Int. J. Syst. Evol. Microbiol.">
        <title>The Global Catalogue of Microorganisms (GCM) 10K type strain sequencing project: providing services to taxonomists for standard genome sequencing and annotation.</title>
        <authorList>
            <consortium name="The Broad Institute Genomics Platform"/>
            <consortium name="The Broad Institute Genome Sequencing Center for Infectious Disease"/>
            <person name="Wu L."/>
            <person name="Ma J."/>
        </authorList>
    </citation>
    <scope>NUCLEOTIDE SEQUENCE [LARGE SCALE GENOMIC DNA]</scope>
    <source>
        <strain evidence="4">CGMCC 4.7106</strain>
    </source>
</reference>
<dbReference type="PANTHER" id="PTHR37957">
    <property type="entry name" value="BLR7070 PROTEIN"/>
    <property type="match status" value="1"/>
</dbReference>
<sequence length="614" mass="65853">MNRIRTRTAAFGLWKLLTKIGALSSLGIVPLFADAPANPATLSGWAEIPSDFRQPGPVSGQFTGGGNGVSTPFTGQPIPGFSGIIPASSPGEFFALPDNGYGSQGNSADFIIGLYLITPDFKNTGDGTTGNGPVAVNSFIPFSDPNGLLSSSFISGGPVYTREKYYPSSSKQIDVDPDIKNGKLLTGADFDVESVTRLDDGTFWVGEEFGPYLLHFNAQGELMEAPIPHPFLRAPQNVANTQQNPANLPSSRGFEAIARNADGSKIYVSTESSINSEPDKRMIEIFEFDPIARQYTGLSYKYKKDSSDPITGNTNNTSNTFVLGDMTNIAGSVYLLIERDDGQGPVGFGNPNPPAIQKKLYLIDLHEVGPDGILLKREVVDLLDIPDPLDIGGPLPYGTPADRFTYPLQSVESLTVVDDHTVLVGLDNNYPGGNGRIPGTPDGTEIITIRFQDPLASLEVVGRTAIEKWRKANFGSPLGDGDTADLADFDSDGLVNLLEYAFGTNPTPDSGMGLPGLAPLSYRDNTIQNGQPLISPAGEAFEFRFIRRSDYATAGITYIPEFNSRLEADWSPSPATPQVLADDGTHQVVSVPFPTPEDGQTKDFARVRILGDTE</sequence>
<keyword evidence="4" id="KW-1185">Reference proteome</keyword>
<dbReference type="EMBL" id="JBHUIT010000016">
    <property type="protein sequence ID" value="MFD2256821.1"/>
    <property type="molecule type" value="Genomic_DNA"/>
</dbReference>